<protein>
    <recommendedName>
        <fullName evidence="4">NADH-ubiquinone oxidoreductase 17.8 kDa subunit</fullName>
    </recommendedName>
</protein>
<gene>
    <name evidence="2" type="ORF">BJ878DRAFT_499131</name>
</gene>
<dbReference type="PANTHER" id="PTHR42100">
    <property type="entry name" value="OXIDOREDUCTASE 178 KDA SUBUNIT, PUTATIVE (AFU_ORTHOLOGUE AFUA_8G04320)-RELATED"/>
    <property type="match status" value="1"/>
</dbReference>
<evidence type="ECO:0008006" key="4">
    <source>
        <dbReference type="Google" id="ProtNLM"/>
    </source>
</evidence>
<evidence type="ECO:0000313" key="3">
    <source>
        <dbReference type="Proteomes" id="UP000887226"/>
    </source>
</evidence>
<keyword evidence="3" id="KW-1185">Reference proteome</keyword>
<evidence type="ECO:0000256" key="1">
    <source>
        <dbReference type="SAM" id="MobiDB-lite"/>
    </source>
</evidence>
<dbReference type="PANTHER" id="PTHR42100:SF1">
    <property type="entry name" value="OXIDOREDUCTASE 178 KDA SUBUNIT, PUTATIVE (AFU_ORTHOLOGUE AFUA_8G04320)-RELATED"/>
    <property type="match status" value="1"/>
</dbReference>
<organism evidence="2 3">
    <name type="scientific">Calycina marina</name>
    <dbReference type="NCBI Taxonomy" id="1763456"/>
    <lineage>
        <taxon>Eukaryota</taxon>
        <taxon>Fungi</taxon>
        <taxon>Dikarya</taxon>
        <taxon>Ascomycota</taxon>
        <taxon>Pezizomycotina</taxon>
        <taxon>Leotiomycetes</taxon>
        <taxon>Helotiales</taxon>
        <taxon>Pezizellaceae</taxon>
        <taxon>Calycina</taxon>
    </lineage>
</organism>
<dbReference type="OrthoDB" id="2120038at2759"/>
<proteinExistence type="predicted"/>
<feature type="region of interest" description="Disordered" evidence="1">
    <location>
        <begin position="15"/>
        <end position="41"/>
    </location>
</feature>
<sequence length="205" mass="23194">MFTVRRKAVQIARHLGTRQARQYSAPHDSHHGHSANNGHFPGQESESFGRSFYIVLFAIPTSIAVYAASRPSADGKKAEFSRLVEAYADYKERWATRNHLHTAMIEQAGFDRNVFQTAKGSAHIDLRFPEGFNTGSPYNVVAGASARGMDKLVAHYEKQNVDESERKLKEMKRKEAFFKEKAEERASRQSYYDQGYADEAAARKS</sequence>
<dbReference type="GO" id="GO:0005739">
    <property type="term" value="C:mitochondrion"/>
    <property type="evidence" value="ECO:0007669"/>
    <property type="project" value="InterPro"/>
</dbReference>
<reference evidence="2" key="1">
    <citation type="journal article" date="2021" name="IMA Fungus">
        <title>Genomic characterization of three marine fungi, including Emericellopsis atlantica sp. nov. with signatures of a generalist lifestyle and marine biomass degradation.</title>
        <authorList>
            <person name="Hagestad O.C."/>
            <person name="Hou L."/>
            <person name="Andersen J.H."/>
            <person name="Hansen E.H."/>
            <person name="Altermark B."/>
            <person name="Li C."/>
            <person name="Kuhnert E."/>
            <person name="Cox R.J."/>
            <person name="Crous P.W."/>
            <person name="Spatafora J.W."/>
            <person name="Lail K."/>
            <person name="Amirebrahimi M."/>
            <person name="Lipzen A."/>
            <person name="Pangilinan J."/>
            <person name="Andreopoulos W."/>
            <person name="Hayes R.D."/>
            <person name="Ng V."/>
            <person name="Grigoriev I.V."/>
            <person name="Jackson S.A."/>
            <person name="Sutton T.D.S."/>
            <person name="Dobson A.D.W."/>
            <person name="Rama T."/>
        </authorList>
    </citation>
    <scope>NUCLEOTIDE SEQUENCE</scope>
    <source>
        <strain evidence="2">TRa3180A</strain>
    </source>
</reference>
<feature type="region of interest" description="Disordered" evidence="1">
    <location>
        <begin position="179"/>
        <end position="205"/>
    </location>
</feature>
<name>A0A9P8CGR3_9HELO</name>
<dbReference type="AlphaFoldDB" id="A0A9P8CGR3"/>
<dbReference type="EMBL" id="MU253823">
    <property type="protein sequence ID" value="KAG9245970.1"/>
    <property type="molecule type" value="Genomic_DNA"/>
</dbReference>
<dbReference type="Proteomes" id="UP000887226">
    <property type="component" value="Unassembled WGS sequence"/>
</dbReference>
<dbReference type="InterPro" id="IPR034444">
    <property type="entry name" value="Nuo17.8"/>
</dbReference>
<evidence type="ECO:0000313" key="2">
    <source>
        <dbReference type="EMBL" id="KAG9245970.1"/>
    </source>
</evidence>
<accession>A0A9P8CGR3</accession>
<comment type="caution">
    <text evidence="2">The sequence shown here is derived from an EMBL/GenBank/DDBJ whole genome shotgun (WGS) entry which is preliminary data.</text>
</comment>